<dbReference type="InterPro" id="IPR017520">
    <property type="entry name" value="CHP03086"/>
</dbReference>
<dbReference type="EMBL" id="BAAAHH010000010">
    <property type="protein sequence ID" value="GAA0950948.1"/>
    <property type="molecule type" value="Genomic_DNA"/>
</dbReference>
<dbReference type="Gene3D" id="1.20.120.450">
    <property type="entry name" value="dinb family like domain"/>
    <property type="match status" value="1"/>
</dbReference>
<comment type="caution">
    <text evidence="2">The sequence shown here is derived from an EMBL/GenBank/DDBJ whole genome shotgun (WGS) entry which is preliminary data.</text>
</comment>
<dbReference type="SUPFAM" id="SSF109854">
    <property type="entry name" value="DinB/YfiT-like putative metalloenzymes"/>
    <property type="match status" value="1"/>
</dbReference>
<feature type="domain" description="Mycothiol-dependent maleylpyruvate isomerase metal-binding" evidence="1">
    <location>
        <begin position="26"/>
        <end position="143"/>
    </location>
</feature>
<dbReference type="NCBIfam" id="TIGR03083">
    <property type="entry name" value="maleylpyruvate isomerase family mycothiol-dependent enzyme"/>
    <property type="match status" value="1"/>
</dbReference>
<accession>A0ABN1R3A7</accession>
<reference evidence="2 3" key="1">
    <citation type="journal article" date="2019" name="Int. J. Syst. Evol. Microbiol.">
        <title>The Global Catalogue of Microorganisms (GCM) 10K type strain sequencing project: providing services to taxonomists for standard genome sequencing and annotation.</title>
        <authorList>
            <consortium name="The Broad Institute Genomics Platform"/>
            <consortium name="The Broad Institute Genome Sequencing Center for Infectious Disease"/>
            <person name="Wu L."/>
            <person name="Ma J."/>
        </authorList>
    </citation>
    <scope>NUCLEOTIDE SEQUENCE [LARGE SCALE GENOMIC DNA]</scope>
    <source>
        <strain evidence="2 3">JCM 10696</strain>
    </source>
</reference>
<organism evidence="2 3">
    <name type="scientific">Actinocorallia libanotica</name>
    <dbReference type="NCBI Taxonomy" id="46162"/>
    <lineage>
        <taxon>Bacteria</taxon>
        <taxon>Bacillati</taxon>
        <taxon>Actinomycetota</taxon>
        <taxon>Actinomycetes</taxon>
        <taxon>Streptosporangiales</taxon>
        <taxon>Thermomonosporaceae</taxon>
        <taxon>Actinocorallia</taxon>
    </lineage>
</organism>
<dbReference type="InterPro" id="IPR017517">
    <property type="entry name" value="Maleyloyr_isom"/>
</dbReference>
<dbReference type="InterPro" id="IPR034660">
    <property type="entry name" value="DinB/YfiT-like"/>
</dbReference>
<evidence type="ECO:0000313" key="2">
    <source>
        <dbReference type="EMBL" id="GAA0950948.1"/>
    </source>
</evidence>
<dbReference type="NCBIfam" id="TIGR03086">
    <property type="entry name" value="TIGR03086 family metal-binding protein"/>
    <property type="match status" value="1"/>
</dbReference>
<sequence length="211" mass="22171">MVDRAAGTGVTLSFMTREPSGYDRALDLFEGVVVGVPPDAWDLPSPCAAWSARDLLGHVIGGQLEIIALIGRAEPPDAVDDPGRLAGGDPVASWRRARAACAAALTPEALATPIPFGGFGELPLRDLLDTYVLELLVHAWDLARAAGLAVRLDADLVHRASATAQVIGTTMRKEGLIGPALRPPRGAGELTRLLAFLGRDEDAFPEAPGKQ</sequence>
<evidence type="ECO:0000313" key="3">
    <source>
        <dbReference type="Proteomes" id="UP001500665"/>
    </source>
</evidence>
<name>A0ABN1R3A7_9ACTN</name>
<keyword evidence="3" id="KW-1185">Reference proteome</keyword>
<evidence type="ECO:0000259" key="1">
    <source>
        <dbReference type="Pfam" id="PF11716"/>
    </source>
</evidence>
<dbReference type="Proteomes" id="UP001500665">
    <property type="component" value="Unassembled WGS sequence"/>
</dbReference>
<gene>
    <name evidence="2" type="ORF">GCM10009550_30000</name>
</gene>
<dbReference type="Pfam" id="PF11716">
    <property type="entry name" value="MDMPI_N"/>
    <property type="match status" value="1"/>
</dbReference>
<protein>
    <submittedName>
        <fullName evidence="2">TIGR03086 family metal-binding protein</fullName>
    </submittedName>
</protein>
<proteinExistence type="predicted"/>
<dbReference type="InterPro" id="IPR024344">
    <property type="entry name" value="MDMPI_metal-binding"/>
</dbReference>